<evidence type="ECO:0000313" key="4">
    <source>
        <dbReference type="Proteomes" id="UP000239430"/>
    </source>
</evidence>
<dbReference type="Pfam" id="PF13561">
    <property type="entry name" value="adh_short_C2"/>
    <property type="match status" value="1"/>
</dbReference>
<dbReference type="CDD" id="cd05233">
    <property type="entry name" value="SDR_c"/>
    <property type="match status" value="1"/>
</dbReference>
<keyword evidence="4" id="KW-1185">Reference proteome</keyword>
<evidence type="ECO:0000256" key="1">
    <source>
        <dbReference type="ARBA" id="ARBA00006484"/>
    </source>
</evidence>
<protein>
    <submittedName>
        <fullName evidence="3">3-oxoacyl-[acyl-carrier-protein] reductase FabG</fullName>
        <ecNumber evidence="3">1.1.1.100</ecNumber>
    </submittedName>
</protein>
<comment type="caution">
    <text evidence="3">The sequence shown here is derived from an EMBL/GenBank/DDBJ whole genome shotgun (WGS) entry which is preliminary data.</text>
</comment>
<gene>
    <name evidence="3" type="primary">fabG_4</name>
    <name evidence="3" type="ORF">MOST_11660</name>
</gene>
<dbReference type="AlphaFoldDB" id="A0A9X7J3N7"/>
<organism evidence="3 4">
    <name type="scientific">Neomoorella stamsii</name>
    <dbReference type="NCBI Taxonomy" id="1266720"/>
    <lineage>
        <taxon>Bacteria</taxon>
        <taxon>Bacillati</taxon>
        <taxon>Bacillota</taxon>
        <taxon>Clostridia</taxon>
        <taxon>Neomoorellales</taxon>
        <taxon>Neomoorellaceae</taxon>
        <taxon>Neomoorella</taxon>
    </lineage>
</organism>
<accession>A0A9X7J3N7</accession>
<dbReference type="PANTHER" id="PTHR24321:SF8">
    <property type="entry name" value="ESTRADIOL 17-BETA-DEHYDROGENASE 8-RELATED"/>
    <property type="match status" value="1"/>
</dbReference>
<dbReference type="EMBL" id="PVXL01000034">
    <property type="protein sequence ID" value="PRR74025.1"/>
    <property type="molecule type" value="Genomic_DNA"/>
</dbReference>
<dbReference type="SUPFAM" id="SSF51735">
    <property type="entry name" value="NAD(P)-binding Rossmann-fold domains"/>
    <property type="match status" value="1"/>
</dbReference>
<dbReference type="FunFam" id="3.40.50.720:FF:000084">
    <property type="entry name" value="Short-chain dehydrogenase reductase"/>
    <property type="match status" value="1"/>
</dbReference>
<dbReference type="PANTHER" id="PTHR24321">
    <property type="entry name" value="DEHYDROGENASES, SHORT CHAIN"/>
    <property type="match status" value="1"/>
</dbReference>
<dbReference type="EC" id="1.1.1.100" evidence="3"/>
<dbReference type="PRINTS" id="PR00081">
    <property type="entry name" value="GDHRDH"/>
</dbReference>
<dbReference type="GO" id="GO:0004316">
    <property type="term" value="F:3-oxoacyl-[acyl-carrier-protein] reductase (NADPH) activity"/>
    <property type="evidence" value="ECO:0007669"/>
    <property type="project" value="UniProtKB-EC"/>
</dbReference>
<comment type="similarity">
    <text evidence="1">Belongs to the short-chain dehydrogenases/reductases (SDR) family.</text>
</comment>
<dbReference type="InterPro" id="IPR036291">
    <property type="entry name" value="NAD(P)-bd_dom_sf"/>
</dbReference>
<name>A0A9X7J3N7_9FIRM</name>
<proteinExistence type="inferred from homology"/>
<dbReference type="Gene3D" id="3.40.50.720">
    <property type="entry name" value="NAD(P)-binding Rossmann-like Domain"/>
    <property type="match status" value="1"/>
</dbReference>
<dbReference type="GO" id="GO:0008206">
    <property type="term" value="P:bile acid metabolic process"/>
    <property type="evidence" value="ECO:0007669"/>
    <property type="project" value="UniProtKB-ARBA"/>
</dbReference>
<dbReference type="Proteomes" id="UP000239430">
    <property type="component" value="Unassembled WGS sequence"/>
</dbReference>
<dbReference type="RefSeq" id="WP_054936088.1">
    <property type="nucleotide sequence ID" value="NZ_PVXL01000034.1"/>
</dbReference>
<dbReference type="PRINTS" id="PR00080">
    <property type="entry name" value="SDRFAMILY"/>
</dbReference>
<evidence type="ECO:0000313" key="3">
    <source>
        <dbReference type="EMBL" id="PRR74025.1"/>
    </source>
</evidence>
<reference evidence="3 4" key="1">
    <citation type="submission" date="2018-03" db="EMBL/GenBank/DDBJ databases">
        <title>Genome sequence of Moorella stamsii DSM 26217.</title>
        <authorList>
            <person name="Poehlein A."/>
            <person name="Daniel R."/>
        </authorList>
    </citation>
    <scope>NUCLEOTIDE SEQUENCE [LARGE SCALE GENOMIC DNA]</scope>
    <source>
        <strain evidence="4">DSM 26217</strain>
    </source>
</reference>
<evidence type="ECO:0000256" key="2">
    <source>
        <dbReference type="ARBA" id="ARBA00023002"/>
    </source>
</evidence>
<sequence>MENLYTFDGMYQRLLGIDINGAELAPGMKIRGGKNAKPMKDILELNGKVAIVTGGAMGMGFCVVNRLCEAGANVVIADIAIEYANAAVEFFKSKNYNVKFIKTDVRYIPQIQAAVDFTVKEFGGVDILVNNAAIFSQVKFLDLTEETYDDTVDTDLKGTLFFTQAVVKQMVRQGRGGKIVNVASVAGFSAEPTYGCMIHYVAAKSGVVGITQSLAKELKPLGININCVAPGGMLTVGGMSIKRPPEIIELSKTHPSAPTTDPDDVARVVFMLCTEISNYMHGATVVVDGGARWGIQK</sequence>
<keyword evidence="2 3" id="KW-0560">Oxidoreductase</keyword>
<dbReference type="InterPro" id="IPR002347">
    <property type="entry name" value="SDR_fam"/>
</dbReference>